<evidence type="ECO:0000256" key="7">
    <source>
        <dbReference type="ARBA" id="ARBA00035179"/>
    </source>
</evidence>
<reference evidence="9 10" key="1">
    <citation type="journal article" date="2015" name="Genome Biol. Evol.">
        <title>Phylogenomic analyses indicate that early fungi evolved digesting cell walls of algal ancestors of land plants.</title>
        <authorList>
            <person name="Chang Y."/>
            <person name="Wang S."/>
            <person name="Sekimoto S."/>
            <person name="Aerts A.L."/>
            <person name="Choi C."/>
            <person name="Clum A."/>
            <person name="LaButti K.M."/>
            <person name="Lindquist E.A."/>
            <person name="Yee Ngan C."/>
            <person name="Ohm R.A."/>
            <person name="Salamov A.A."/>
            <person name="Grigoriev I.V."/>
            <person name="Spatafora J.W."/>
            <person name="Berbee M.L."/>
        </authorList>
    </citation>
    <scope>NUCLEOTIDE SEQUENCE [LARGE SCALE GENOMIC DNA]</scope>
    <source>
        <strain evidence="9 10">JEL478</strain>
    </source>
</reference>
<evidence type="ECO:0000256" key="3">
    <source>
        <dbReference type="ARBA" id="ARBA00022980"/>
    </source>
</evidence>
<accession>A0A139APB9</accession>
<organism evidence="9 10">
    <name type="scientific">Gonapodya prolifera (strain JEL478)</name>
    <name type="common">Monoblepharis prolifera</name>
    <dbReference type="NCBI Taxonomy" id="1344416"/>
    <lineage>
        <taxon>Eukaryota</taxon>
        <taxon>Fungi</taxon>
        <taxon>Fungi incertae sedis</taxon>
        <taxon>Chytridiomycota</taxon>
        <taxon>Chytridiomycota incertae sedis</taxon>
        <taxon>Monoblepharidomycetes</taxon>
        <taxon>Monoblepharidales</taxon>
        <taxon>Gonapodyaceae</taxon>
        <taxon>Gonapodya</taxon>
    </lineage>
</organism>
<evidence type="ECO:0000313" key="10">
    <source>
        <dbReference type="Proteomes" id="UP000070544"/>
    </source>
</evidence>
<dbReference type="PANTHER" id="PTHR28595">
    <property type="entry name" value="39S RIBOSOMAL PROTEIN L54, MITOCHONDRIAL"/>
    <property type="match status" value="1"/>
</dbReference>
<dbReference type="OrthoDB" id="10252718at2759"/>
<evidence type="ECO:0000256" key="4">
    <source>
        <dbReference type="ARBA" id="ARBA00023128"/>
    </source>
</evidence>
<dbReference type="Proteomes" id="UP000070544">
    <property type="component" value="Unassembled WGS sequence"/>
</dbReference>
<dbReference type="AlphaFoldDB" id="A0A139APB9"/>
<evidence type="ECO:0000256" key="1">
    <source>
        <dbReference type="ARBA" id="ARBA00004173"/>
    </source>
</evidence>
<dbReference type="Pfam" id="PF08561">
    <property type="entry name" value="Ribosomal_L37"/>
    <property type="match status" value="1"/>
</dbReference>
<keyword evidence="4" id="KW-0496">Mitochondrion</keyword>
<dbReference type="InterPro" id="IPR013870">
    <property type="entry name" value="Ribosomal_mL54"/>
</dbReference>
<comment type="similarity">
    <text evidence="6">Belongs to the mitochondrion-specific ribosomal protein mL54 family.</text>
</comment>
<feature type="compositionally biased region" description="Polar residues" evidence="8">
    <location>
        <begin position="43"/>
        <end position="56"/>
    </location>
</feature>
<comment type="subcellular location">
    <subcellularLocation>
        <location evidence="1">Mitochondrion</location>
    </subcellularLocation>
</comment>
<dbReference type="GO" id="GO:0003735">
    <property type="term" value="F:structural constituent of ribosome"/>
    <property type="evidence" value="ECO:0007669"/>
    <property type="project" value="TreeGrafter"/>
</dbReference>
<feature type="region of interest" description="Disordered" evidence="8">
    <location>
        <begin position="43"/>
        <end position="72"/>
    </location>
</feature>
<proteinExistence type="inferred from homology"/>
<dbReference type="GO" id="GO:0005762">
    <property type="term" value="C:mitochondrial large ribosomal subunit"/>
    <property type="evidence" value="ECO:0007669"/>
    <property type="project" value="TreeGrafter"/>
</dbReference>
<keyword evidence="2" id="KW-0809">Transit peptide</keyword>
<evidence type="ECO:0000256" key="8">
    <source>
        <dbReference type="SAM" id="MobiDB-lite"/>
    </source>
</evidence>
<feature type="region of interest" description="Disordered" evidence="8">
    <location>
        <begin position="103"/>
        <end position="145"/>
    </location>
</feature>
<evidence type="ECO:0000313" key="9">
    <source>
        <dbReference type="EMBL" id="KXS18601.1"/>
    </source>
</evidence>
<sequence length="145" mass="15601">MSSALPLSRTALSPLRALRIPLCHSSPVASSLPPSRASLSRTALFSSSTCSHSPSADDTAPKSSVPKGTPLKGLNFFVGKSDPVAMDDSEYPPWVFALADQTKRKDKDWGDEAGSPDGSKPPSRAYLRMQNNRKIVYANAQRGKR</sequence>
<evidence type="ECO:0000256" key="2">
    <source>
        <dbReference type="ARBA" id="ARBA00022946"/>
    </source>
</evidence>
<evidence type="ECO:0000256" key="6">
    <source>
        <dbReference type="ARBA" id="ARBA00033752"/>
    </source>
</evidence>
<evidence type="ECO:0000256" key="5">
    <source>
        <dbReference type="ARBA" id="ARBA00023274"/>
    </source>
</evidence>
<keyword evidence="10" id="KW-1185">Reference proteome</keyword>
<name>A0A139APB9_GONPJ</name>
<dbReference type="PANTHER" id="PTHR28595:SF1">
    <property type="entry name" value="LARGE RIBOSOMAL SUBUNIT PROTEIN ML54"/>
    <property type="match status" value="1"/>
</dbReference>
<keyword evidence="5" id="KW-0687">Ribonucleoprotein</keyword>
<gene>
    <name evidence="9" type="ORF">M427DRAFT_53560</name>
</gene>
<dbReference type="STRING" id="1344416.A0A139APB9"/>
<keyword evidence="3" id="KW-0689">Ribosomal protein</keyword>
<dbReference type="EMBL" id="KQ965741">
    <property type="protein sequence ID" value="KXS18601.1"/>
    <property type="molecule type" value="Genomic_DNA"/>
</dbReference>
<protein>
    <recommendedName>
        <fullName evidence="7">Large ribosomal subunit protein mL54</fullName>
    </recommendedName>
</protein>